<dbReference type="InterPro" id="IPR014710">
    <property type="entry name" value="RmlC-like_jellyroll"/>
</dbReference>
<feature type="binding site" evidence="12">
    <location>
        <position position="372"/>
    </location>
    <ligand>
        <name>homogentisate</name>
        <dbReference type="ChEBI" id="CHEBI:16169"/>
    </ligand>
</feature>
<dbReference type="Pfam" id="PF04209">
    <property type="entry name" value="HgmA_C"/>
    <property type="match status" value="1"/>
</dbReference>
<feature type="binding site" evidence="12">
    <location>
        <position position="342"/>
    </location>
    <ligand>
        <name>Fe cation</name>
        <dbReference type="ChEBI" id="CHEBI:24875"/>
    </ligand>
</feature>
<dbReference type="GO" id="GO:0004411">
    <property type="term" value="F:homogentisate 1,2-dioxygenase activity"/>
    <property type="evidence" value="ECO:0007669"/>
    <property type="project" value="UniProtKB-EC"/>
</dbReference>
<feature type="active site" description="Proton acceptor" evidence="11">
    <location>
        <position position="293"/>
    </location>
</feature>
<comment type="similarity">
    <text evidence="3">Belongs to the homogentisate dioxygenase family.</text>
</comment>
<evidence type="ECO:0000259" key="14">
    <source>
        <dbReference type="Pfam" id="PF20510"/>
    </source>
</evidence>
<feature type="domain" description="Homogentisate 1,2-dioxygenase N-terminal" evidence="14">
    <location>
        <begin position="7"/>
        <end position="280"/>
    </location>
</feature>
<dbReference type="GO" id="GO:0005737">
    <property type="term" value="C:cytoplasm"/>
    <property type="evidence" value="ECO:0007669"/>
    <property type="project" value="TreeGrafter"/>
</dbReference>
<comment type="cofactor">
    <cofactor evidence="1 12">
        <name>Fe cation</name>
        <dbReference type="ChEBI" id="CHEBI:24875"/>
    </cofactor>
</comment>
<dbReference type="InterPro" id="IPR005708">
    <property type="entry name" value="Homogentis_dOase"/>
</dbReference>
<reference evidence="15" key="1">
    <citation type="submission" date="2020-12" db="EMBL/GenBank/DDBJ databases">
        <title>Metabolic potential, ecology and presence of endohyphal bacteria is reflected in genomic diversity of Mucoromycotina.</title>
        <authorList>
            <person name="Muszewska A."/>
            <person name="Okrasinska A."/>
            <person name="Steczkiewicz K."/>
            <person name="Drgas O."/>
            <person name="Orlowska M."/>
            <person name="Perlinska-Lenart U."/>
            <person name="Aleksandrzak-Piekarczyk T."/>
            <person name="Szatraj K."/>
            <person name="Zielenkiewicz U."/>
            <person name="Pilsyk S."/>
            <person name="Malc E."/>
            <person name="Mieczkowski P."/>
            <person name="Kruszewska J.S."/>
            <person name="Biernat P."/>
            <person name="Pawlowska J."/>
        </authorList>
    </citation>
    <scope>NUCLEOTIDE SEQUENCE</scope>
    <source>
        <strain evidence="15">WA0000067209</strain>
    </source>
</reference>
<feature type="binding site" evidence="12">
    <location>
        <position position="372"/>
    </location>
    <ligand>
        <name>Fe cation</name>
        <dbReference type="ChEBI" id="CHEBI:24875"/>
    </ligand>
</feature>
<dbReference type="AlphaFoldDB" id="A0A8H7PLI8"/>
<evidence type="ECO:0000256" key="2">
    <source>
        <dbReference type="ARBA" id="ARBA00004704"/>
    </source>
</evidence>
<comment type="caution">
    <text evidence="15">The sequence shown here is derived from an EMBL/GenBank/DDBJ whole genome shotgun (WGS) entry which is preliminary data.</text>
</comment>
<evidence type="ECO:0000256" key="4">
    <source>
        <dbReference type="ARBA" id="ARBA00013127"/>
    </source>
</evidence>
<organism evidence="15 16">
    <name type="scientific">Mortierella isabellina</name>
    <name type="common">Filamentous fungus</name>
    <name type="synonym">Umbelopsis isabellina</name>
    <dbReference type="NCBI Taxonomy" id="91625"/>
    <lineage>
        <taxon>Eukaryota</taxon>
        <taxon>Fungi</taxon>
        <taxon>Fungi incertae sedis</taxon>
        <taxon>Mucoromycota</taxon>
        <taxon>Mucoromycotina</taxon>
        <taxon>Umbelopsidomycetes</taxon>
        <taxon>Umbelopsidales</taxon>
        <taxon>Umbelopsidaceae</taxon>
        <taxon>Umbelopsis</taxon>
    </lineage>
</organism>
<gene>
    <name evidence="15" type="ORF">INT43_005471</name>
</gene>
<keyword evidence="5 12" id="KW-0479">Metal-binding</keyword>
<accession>A0A8H7PLI8</accession>
<protein>
    <recommendedName>
        <fullName evidence="4">homogentisate 1,2-dioxygenase</fullName>
        <ecNumber evidence="4">1.13.11.5</ecNumber>
    </recommendedName>
</protein>
<keyword evidence="7" id="KW-0223">Dioxygenase</keyword>
<evidence type="ECO:0000256" key="10">
    <source>
        <dbReference type="ARBA" id="ARBA00023232"/>
    </source>
</evidence>
<evidence type="ECO:0000256" key="12">
    <source>
        <dbReference type="PIRSR" id="PIRSR605708-2"/>
    </source>
</evidence>
<evidence type="ECO:0000256" key="9">
    <source>
        <dbReference type="ARBA" id="ARBA00023004"/>
    </source>
</evidence>
<evidence type="ECO:0000256" key="11">
    <source>
        <dbReference type="PIRSR" id="PIRSR605708-1"/>
    </source>
</evidence>
<keyword evidence="9 12" id="KW-0408">Iron</keyword>
<dbReference type="InterPro" id="IPR046451">
    <property type="entry name" value="HgmA_C"/>
</dbReference>
<keyword evidence="10" id="KW-0585">Phenylalanine catabolism</keyword>
<keyword evidence="8" id="KW-0560">Oxidoreductase</keyword>
<comment type="pathway">
    <text evidence="2">Amino-acid degradation; L-phenylalanine degradation; acetoacetate and fumarate from L-phenylalanine: step 4/6.</text>
</comment>
<dbReference type="OrthoDB" id="1689029at2759"/>
<dbReference type="GO" id="GO:0006559">
    <property type="term" value="P:L-phenylalanine catabolic process"/>
    <property type="evidence" value="ECO:0007669"/>
    <property type="project" value="UniProtKB-UniPathway"/>
</dbReference>
<name>A0A8H7PLI8_MORIS</name>
<dbReference type="GO" id="GO:0046872">
    <property type="term" value="F:metal ion binding"/>
    <property type="evidence" value="ECO:0007669"/>
    <property type="project" value="UniProtKB-KW"/>
</dbReference>
<keyword evidence="16" id="KW-1185">Reference proteome</keyword>
<feature type="binding site" evidence="12">
    <location>
        <position position="336"/>
    </location>
    <ligand>
        <name>Fe cation</name>
        <dbReference type="ChEBI" id="CHEBI:24875"/>
    </ligand>
</feature>
<evidence type="ECO:0000256" key="8">
    <source>
        <dbReference type="ARBA" id="ARBA00023002"/>
    </source>
</evidence>
<evidence type="ECO:0000256" key="7">
    <source>
        <dbReference type="ARBA" id="ARBA00022964"/>
    </source>
</evidence>
<feature type="binding site" evidence="12">
    <location>
        <position position="351"/>
    </location>
    <ligand>
        <name>homogentisate</name>
        <dbReference type="ChEBI" id="CHEBI:16169"/>
    </ligand>
</feature>
<evidence type="ECO:0000256" key="5">
    <source>
        <dbReference type="ARBA" id="ARBA00022723"/>
    </source>
</evidence>
<dbReference type="PANTHER" id="PTHR11056:SF0">
    <property type="entry name" value="HOMOGENTISATE 1,2-DIOXYGENASE"/>
    <property type="match status" value="1"/>
</dbReference>
<evidence type="ECO:0000313" key="15">
    <source>
        <dbReference type="EMBL" id="KAG2176237.1"/>
    </source>
</evidence>
<evidence type="ECO:0000256" key="6">
    <source>
        <dbReference type="ARBA" id="ARBA00022878"/>
    </source>
</evidence>
<evidence type="ECO:0000313" key="16">
    <source>
        <dbReference type="Proteomes" id="UP000654370"/>
    </source>
</evidence>
<proteinExistence type="inferred from homology"/>
<dbReference type="EMBL" id="JAEPQZ010000010">
    <property type="protein sequence ID" value="KAG2176237.1"/>
    <property type="molecule type" value="Genomic_DNA"/>
</dbReference>
<dbReference type="FunFam" id="2.60.120.10:FF:000034">
    <property type="entry name" value="Homogentisate 1,2-dioxygenase"/>
    <property type="match status" value="1"/>
</dbReference>
<evidence type="ECO:0000256" key="1">
    <source>
        <dbReference type="ARBA" id="ARBA00001962"/>
    </source>
</evidence>
<dbReference type="GO" id="GO:0006572">
    <property type="term" value="P:L-tyrosine catabolic process"/>
    <property type="evidence" value="ECO:0007669"/>
    <property type="project" value="UniProtKB-KW"/>
</dbReference>
<dbReference type="EC" id="1.13.11.5" evidence="4"/>
<dbReference type="Pfam" id="PF20510">
    <property type="entry name" value="HgmA_N"/>
    <property type="match status" value="1"/>
</dbReference>
<dbReference type="Gene3D" id="2.60.120.10">
    <property type="entry name" value="Jelly Rolls"/>
    <property type="match status" value="1"/>
</dbReference>
<sequence>MTTDKYQYLEGFNNHHTSEALPDSLPKGQNTPQKCPYNLYAEQLSGTAFTVPRSHNQRSWLYRIRPSAVHEPFERLENGNELLTCSFANANITPNQLRWDPFDLPKDGEQVDFVTGLRTVAGAGDAATRNGLAIHVYHANKNMDKRAFYNADGDFLIVPQHGPLDITTEFGKIMVQPNEICVIQRGVRYSVDLPDGPVRGYILEVFGAHFELPDLGPIGANGLANPRDFLTPKACFHEEDNGDWQIINKFLGKLFVAKQDHTPFDVVAWHGNYAPYKYDLAKFCVINSTSFDHIDPSIFTVLTCKSDTVGVAIADFVIFPPRWAVQEHTFRPPYFHRNCMSEFMGLILGDYEGKTGGFQPGGASLHNVMTPHGPDAAVYEKASSGELGPVRVADGTQAFMFETCLTLSVTDWGLKCCQKVQPDYWKSWKALKNEFTGSKA</sequence>
<evidence type="ECO:0000259" key="13">
    <source>
        <dbReference type="Pfam" id="PF04209"/>
    </source>
</evidence>
<keyword evidence="6" id="KW-0828">Tyrosine catabolism</keyword>
<evidence type="ECO:0000256" key="3">
    <source>
        <dbReference type="ARBA" id="ARBA00007757"/>
    </source>
</evidence>
<dbReference type="InterPro" id="IPR046452">
    <property type="entry name" value="HgmA_N"/>
</dbReference>
<dbReference type="UniPathway" id="UPA00139">
    <property type="reaction ID" value="UER00339"/>
</dbReference>
<dbReference type="NCBIfam" id="TIGR01015">
    <property type="entry name" value="hmgA"/>
    <property type="match status" value="1"/>
</dbReference>
<feature type="domain" description="Homogentisate 1,2-dioxygenase C-terminal" evidence="13">
    <location>
        <begin position="282"/>
        <end position="435"/>
    </location>
</feature>
<dbReference type="SUPFAM" id="SSF51182">
    <property type="entry name" value="RmlC-like cupins"/>
    <property type="match status" value="1"/>
</dbReference>
<dbReference type="Proteomes" id="UP000654370">
    <property type="component" value="Unassembled WGS sequence"/>
</dbReference>
<dbReference type="InterPro" id="IPR011051">
    <property type="entry name" value="RmlC_Cupin_sf"/>
</dbReference>
<dbReference type="CDD" id="cd07000">
    <property type="entry name" value="cupin_HGO_N"/>
    <property type="match status" value="1"/>
</dbReference>
<dbReference type="PANTHER" id="PTHR11056">
    <property type="entry name" value="HOMOGENTISATE 1,2-DIOXYGENASE"/>
    <property type="match status" value="1"/>
</dbReference>